<evidence type="ECO:0000256" key="1">
    <source>
        <dbReference type="ARBA" id="ARBA00022946"/>
    </source>
</evidence>
<dbReference type="Gene3D" id="3.30.1360.120">
    <property type="entry name" value="Probable tRNA modification gtpase trme, domain 1"/>
    <property type="match status" value="1"/>
</dbReference>
<keyword evidence="1" id="KW-0809">Transit peptide</keyword>
<dbReference type="GO" id="GO:0008168">
    <property type="term" value="F:methyltransferase activity"/>
    <property type="evidence" value="ECO:0007669"/>
    <property type="project" value="UniProtKB-KW"/>
</dbReference>
<evidence type="ECO:0000313" key="3">
    <source>
        <dbReference type="Proteomes" id="UP000000466"/>
    </source>
</evidence>
<dbReference type="InterPro" id="IPR045179">
    <property type="entry name" value="YgfZ/GcvT"/>
</dbReference>
<sequence length="303" mass="33196">MLLAPEGFALHHQAHPEPDLQQPLLLSLDCLAILRLQGEKVIPALQGQITQDAKLLTQGKSVFTDICTPKGRVIASALLVPADDGDVLMLADTLQGQKLCDHLNKYLMFHRVRVAPDSALVCLAEANGAILSDEFPSAALSPQLTLQLLPQTTAEAIWLQDTRTKGGAHAWQTLLMLHGICWVGADLSELYTPHHLNHPALAFVSFKKGCYIGQEIIARMEYKAKLKTRCVLLSGESQPETDVLTDTQGIPSGKIIKQHRAEANQWLAFAEVRTDALTEDTILQAGDKILRPIQPPYAINNES</sequence>
<dbReference type="STRING" id="1117647.M5M_03385"/>
<dbReference type="HOGENOM" id="CLU_007884_6_2_6"/>
<name>K4KG03_SIMAS</name>
<dbReference type="NCBIfam" id="TIGR03317">
    <property type="entry name" value="ygfZ_signature"/>
    <property type="match status" value="1"/>
</dbReference>
<dbReference type="EMBL" id="CP003746">
    <property type="protein sequence ID" value="AFU97886.1"/>
    <property type="molecule type" value="Genomic_DNA"/>
</dbReference>
<dbReference type="AlphaFoldDB" id="K4KG03"/>
<dbReference type="Proteomes" id="UP000000466">
    <property type="component" value="Chromosome"/>
</dbReference>
<dbReference type="PANTHER" id="PTHR22602">
    <property type="entry name" value="TRANSFERASE CAF17, MITOCHONDRIAL-RELATED"/>
    <property type="match status" value="1"/>
</dbReference>
<evidence type="ECO:0000313" key="2">
    <source>
        <dbReference type="EMBL" id="AFU97886.1"/>
    </source>
</evidence>
<organism evidence="2 3">
    <name type="scientific">Simiduia agarivorans (strain DSM 21679 / JCM 13881 / BCRC 17597 / SA1)</name>
    <dbReference type="NCBI Taxonomy" id="1117647"/>
    <lineage>
        <taxon>Bacteria</taxon>
        <taxon>Pseudomonadati</taxon>
        <taxon>Pseudomonadota</taxon>
        <taxon>Gammaproteobacteria</taxon>
        <taxon>Cellvibrionales</taxon>
        <taxon>Cellvibrionaceae</taxon>
        <taxon>Simiduia</taxon>
    </lineage>
</organism>
<proteinExistence type="predicted"/>
<gene>
    <name evidence="2" type="ordered locus">M5M_03385</name>
</gene>
<dbReference type="GO" id="GO:0016226">
    <property type="term" value="P:iron-sulfur cluster assembly"/>
    <property type="evidence" value="ECO:0007669"/>
    <property type="project" value="TreeGrafter"/>
</dbReference>
<dbReference type="InterPro" id="IPR017703">
    <property type="entry name" value="YgfZ/GCV_T_CS"/>
</dbReference>
<keyword evidence="3" id="KW-1185">Reference proteome</keyword>
<accession>K4KG03</accession>
<protein>
    <submittedName>
        <fullName evidence="2">Aminomethyltransferase</fullName>
    </submittedName>
</protein>
<dbReference type="eggNOG" id="COG0354">
    <property type="taxonomic scope" value="Bacteria"/>
</dbReference>
<dbReference type="InterPro" id="IPR027266">
    <property type="entry name" value="TrmE/GcvT-like"/>
</dbReference>
<dbReference type="PANTHER" id="PTHR22602:SF0">
    <property type="entry name" value="TRANSFERASE CAF17, MITOCHONDRIAL-RELATED"/>
    <property type="match status" value="1"/>
</dbReference>
<dbReference type="GO" id="GO:0032259">
    <property type="term" value="P:methylation"/>
    <property type="evidence" value="ECO:0007669"/>
    <property type="project" value="UniProtKB-KW"/>
</dbReference>
<reference evidence="2 3" key="1">
    <citation type="journal article" date="2013" name="Genome Announc.">
        <title>Complete genome sequence of Simiduia agarivorans SA1(T), a marine bacterium able to degrade a variety of polysaccharides.</title>
        <authorList>
            <person name="Lin S.Y."/>
            <person name="Shieh W.Y."/>
            <person name="Chen J.S."/>
            <person name="Tang S.L."/>
        </authorList>
    </citation>
    <scope>NUCLEOTIDE SEQUENCE [LARGE SCALE GENOMIC DNA]</scope>
    <source>
        <strain evidence="3">DSM 21679 / JCM 13881 / BCRC 17597 / SA1</strain>
    </source>
</reference>
<dbReference type="KEGG" id="saga:M5M_03385"/>
<dbReference type="SUPFAM" id="SSF103025">
    <property type="entry name" value="Folate-binding domain"/>
    <property type="match status" value="1"/>
</dbReference>
<dbReference type="Gene3D" id="3.30.70.1400">
    <property type="entry name" value="Aminomethyltransferase beta-barrel domains"/>
    <property type="match status" value="1"/>
</dbReference>